<name>A0A2U9QHV1_9POXV</name>
<dbReference type="Proteomes" id="UP000249273">
    <property type="component" value="Segment"/>
</dbReference>
<dbReference type="KEGG" id="vg:36841126"/>
<accession>A0A2U9QHV1</accession>
<dbReference type="EMBL" id="MH427217">
    <property type="protein sequence ID" value="AWU47174.1"/>
    <property type="molecule type" value="Genomic_DNA"/>
</dbReference>
<keyword evidence="2" id="KW-1185">Reference proteome</keyword>
<gene>
    <name evidence="1" type="primary">SOPV-ELK-129</name>
</gene>
<organism evidence="1">
    <name type="scientific">Sea otter poxvirus</name>
    <dbReference type="NCBI Taxonomy" id="1416741"/>
    <lineage>
        <taxon>Viruses</taxon>
        <taxon>Varidnaviria</taxon>
        <taxon>Bamfordvirae</taxon>
        <taxon>Nucleocytoviricota</taxon>
        <taxon>Pokkesviricetes</taxon>
        <taxon>Chitovirales</taxon>
        <taxon>Poxviridae</taxon>
        <taxon>Chordopoxvirinae</taxon>
        <taxon>Mustelpoxvirus</taxon>
        <taxon>Mustelpoxvirus seaotterpox</taxon>
        <taxon>Sea otterpox virus</taxon>
    </lineage>
</organism>
<evidence type="ECO:0000313" key="2">
    <source>
        <dbReference type="Proteomes" id="UP000249273"/>
    </source>
</evidence>
<proteinExistence type="predicted"/>
<dbReference type="RefSeq" id="YP_009480667.1">
    <property type="nucleotide sequence ID" value="NC_037656.1"/>
</dbReference>
<evidence type="ECO:0000313" key="1">
    <source>
        <dbReference type="EMBL" id="AWU47174.1"/>
    </source>
</evidence>
<dbReference type="GeneID" id="36841126"/>
<reference evidence="1" key="1">
    <citation type="submission" date="2018-05" db="EMBL/GenBank/DDBJ databases">
        <title>Complete Genome Sequence of a Novel Sea Otter Poxvirus.</title>
        <authorList>
            <person name="Jacob J.M."/>
            <person name="Subramaniam K."/>
            <person name="Tu S.-L."/>
            <person name="Nielsen O."/>
            <person name="Tuomi P.A."/>
            <person name="Upton C."/>
            <person name="Waltzek T.B."/>
        </authorList>
    </citation>
    <scope>NUCLEOTIDE SEQUENCE [LARGE SCALE GENOMIC DNA]</scope>
    <source>
        <strain evidence="1">ELK</strain>
    </source>
</reference>
<sequence>MAFSCFRRLVFMCSKVETDSASSLTEDVINMSNCINQEVCYRTRRDNSQRKKTDSLLLTRSKLAIQIK</sequence>
<protein>
    <submittedName>
        <fullName evidence="1">Uncharacterized protein</fullName>
    </submittedName>
</protein>